<name>A0A1M5CWS5_9FIRM</name>
<protein>
    <submittedName>
        <fullName evidence="4">2-octaprenylphenol hydroxylase</fullName>
    </submittedName>
</protein>
<feature type="transmembrane region" description="Helical" evidence="2">
    <location>
        <begin position="456"/>
        <end position="478"/>
    </location>
</feature>
<accession>A0A1M5CWS5</accession>
<reference evidence="5" key="1">
    <citation type="submission" date="2016-11" db="EMBL/GenBank/DDBJ databases">
        <authorList>
            <person name="Varghese N."/>
            <person name="Submissions S."/>
        </authorList>
    </citation>
    <scope>NUCLEOTIDE SEQUENCE [LARGE SCALE GENOMIC DNA]</scope>
    <source>
        <strain evidence="5">DSM 12395</strain>
    </source>
</reference>
<feature type="domain" description="Protein kinase" evidence="3">
    <location>
        <begin position="82"/>
        <end position="415"/>
    </location>
</feature>
<feature type="transmembrane region" description="Helical" evidence="2">
    <location>
        <begin position="484"/>
        <end position="506"/>
    </location>
</feature>
<dbReference type="PROSITE" id="PS50011">
    <property type="entry name" value="PROTEIN_KINASE_DOM"/>
    <property type="match status" value="1"/>
</dbReference>
<dbReference type="GO" id="GO:0004672">
    <property type="term" value="F:protein kinase activity"/>
    <property type="evidence" value="ECO:0007669"/>
    <property type="project" value="InterPro"/>
</dbReference>
<dbReference type="CDD" id="cd05121">
    <property type="entry name" value="ABC1_ADCK3-like"/>
    <property type="match status" value="1"/>
</dbReference>
<dbReference type="AlphaFoldDB" id="A0A1M5CWS5"/>
<dbReference type="PANTHER" id="PTHR10566:SF113">
    <property type="entry name" value="PROTEIN ACTIVITY OF BC1 COMPLEX KINASE 7, CHLOROPLASTIC"/>
    <property type="match status" value="1"/>
</dbReference>
<keyword evidence="2" id="KW-0472">Membrane</keyword>
<evidence type="ECO:0000259" key="3">
    <source>
        <dbReference type="PROSITE" id="PS50011"/>
    </source>
</evidence>
<dbReference type="Gene3D" id="1.10.510.10">
    <property type="entry name" value="Transferase(Phosphotransferase) domain 1"/>
    <property type="match status" value="1"/>
</dbReference>
<gene>
    <name evidence="4" type="ORF">SAMN02745133_03050</name>
</gene>
<dbReference type="SUPFAM" id="SSF56112">
    <property type="entry name" value="Protein kinase-like (PK-like)"/>
    <property type="match status" value="1"/>
</dbReference>
<sequence>MPKLEIGELKSVGQRIRQVIEELGPTFIKMGQIASTRPDVVPSGIIDELEKLQDNVPSFPFSEVRQIIQEELGIQIEKIFVDFEEVPLAAASIGQVHRAVLISGETVAVKVQRPHISTIIETDLEILMDIAGLAEQRLDWAERYQITQIIDEFAKSLRAELDYTIEGRNAEKMARQFSDNSKIRIPKIYEDYSAKKVLTMEYIQGTKLSQTERLIELGYDTSEIAKQIVEAIFHQILIEGFFHGDPHPGNILVLPDQVITFLDFGMVGRLTPQMKHHFASLVIGMIRKNTDEMIRVILDMGIVPSDINISRLRSDVDALKDKYLDIPLSQVRLGQAVNELFTVAFNHRIRIPPDLTLLGKSLLTLEGSVEKLDPKLSVMDIARPFGYKLLKERYRISSITKTAFEKINEYVEVFLDVPKLLKEMTHNLKDGNIRVEVRIPELGLILKKLDRISNQLSFSIVLLSFSILMMGIIIASALGERLFIWHFSAVDLGFMLASLMFVWLLFSILRSGRF</sequence>
<evidence type="ECO:0000256" key="2">
    <source>
        <dbReference type="SAM" id="Phobius"/>
    </source>
</evidence>
<proteinExistence type="inferred from homology"/>
<dbReference type="STRING" id="1121429.SAMN02745133_03050"/>
<keyword evidence="2" id="KW-0812">Transmembrane</keyword>
<comment type="similarity">
    <text evidence="1">Belongs to the protein kinase superfamily. ADCK protein kinase family.</text>
</comment>
<dbReference type="InterPro" id="IPR000719">
    <property type="entry name" value="Prot_kinase_dom"/>
</dbReference>
<keyword evidence="2" id="KW-1133">Transmembrane helix</keyword>
<dbReference type="PANTHER" id="PTHR10566">
    <property type="entry name" value="CHAPERONE-ACTIVITY OF BC1 COMPLEX CABC1 -RELATED"/>
    <property type="match status" value="1"/>
</dbReference>
<dbReference type="InterPro" id="IPR011009">
    <property type="entry name" value="Kinase-like_dom_sf"/>
</dbReference>
<evidence type="ECO:0000313" key="5">
    <source>
        <dbReference type="Proteomes" id="UP000184148"/>
    </source>
</evidence>
<dbReference type="Pfam" id="PF03109">
    <property type="entry name" value="ABC1"/>
    <property type="match status" value="1"/>
</dbReference>
<dbReference type="EMBL" id="FQUY01000038">
    <property type="protein sequence ID" value="SHF59154.1"/>
    <property type="molecule type" value="Genomic_DNA"/>
</dbReference>
<evidence type="ECO:0000256" key="1">
    <source>
        <dbReference type="ARBA" id="ARBA00009670"/>
    </source>
</evidence>
<dbReference type="InterPro" id="IPR004147">
    <property type="entry name" value="ABC1_dom"/>
</dbReference>
<keyword evidence="5" id="KW-1185">Reference proteome</keyword>
<dbReference type="Proteomes" id="UP000184148">
    <property type="component" value="Unassembled WGS sequence"/>
</dbReference>
<dbReference type="GO" id="GO:0005524">
    <property type="term" value="F:ATP binding"/>
    <property type="evidence" value="ECO:0007669"/>
    <property type="project" value="InterPro"/>
</dbReference>
<evidence type="ECO:0000313" key="4">
    <source>
        <dbReference type="EMBL" id="SHF59154.1"/>
    </source>
</evidence>
<dbReference type="InterPro" id="IPR050154">
    <property type="entry name" value="UbiB_kinase"/>
</dbReference>
<organism evidence="4 5">
    <name type="scientific">Desulforamulus putei DSM 12395</name>
    <dbReference type="NCBI Taxonomy" id="1121429"/>
    <lineage>
        <taxon>Bacteria</taxon>
        <taxon>Bacillati</taxon>
        <taxon>Bacillota</taxon>
        <taxon>Clostridia</taxon>
        <taxon>Eubacteriales</taxon>
        <taxon>Peptococcaceae</taxon>
        <taxon>Desulforamulus</taxon>
    </lineage>
</organism>